<dbReference type="Gene3D" id="3.40.50.300">
    <property type="entry name" value="P-loop containing nucleotide triphosphate hydrolases"/>
    <property type="match status" value="1"/>
</dbReference>
<keyword evidence="4" id="KW-0547">Nucleotide-binding</keyword>
<dbReference type="FunFam" id="3.40.50.300:FF:000016">
    <property type="entry name" value="Oligopeptide ABC transporter ATP-binding component"/>
    <property type="match status" value="1"/>
</dbReference>
<dbReference type="PANTHER" id="PTHR43776:SF7">
    <property type="entry name" value="D,D-DIPEPTIDE TRANSPORT ATP-BINDING PROTEIN DDPF-RELATED"/>
    <property type="match status" value="1"/>
</dbReference>
<comment type="caution">
    <text evidence="7">The sequence shown here is derived from an EMBL/GenBank/DDBJ whole genome shotgun (WGS) entry which is preliminary data.</text>
</comment>
<dbReference type="PROSITE" id="PS50893">
    <property type="entry name" value="ABC_TRANSPORTER_2"/>
    <property type="match status" value="1"/>
</dbReference>
<dbReference type="OrthoDB" id="9802264at2"/>
<gene>
    <name evidence="7" type="ORF">SU32_14840</name>
</gene>
<dbReference type="EMBL" id="JXMU01000027">
    <property type="protein sequence ID" value="KPB00200.1"/>
    <property type="molecule type" value="Genomic_DNA"/>
</dbReference>
<name>A0A0M9GKY9_9HYPH</name>
<sequence>MSLLRIEDLKVHFPVRTGRFGGGKAVVKAVDGVDLAINTNETLAIVGESGCGKSTTGNAVLGLAKITNGRVLFEDTDLTSLDQDKRKRVWREMQVIFQDPVSALNPRRTIAQSIAEPLTIHGYAKSEITNRVDELMDLVGLNKDQRDRRPNALSGGQRQRVVIARALALSPKLIICDEPVSALDVSIQSQILNLLMRLQRELGLSYLFIAHDLSVVRHIADRVAVMYLGLVVEEGPAEQVFSNPVHPYTEALLSAIPIPNPKLRGKRKRIVLEGDLPSPLSPPVGCPFVTRCPLAESRCETIRPSLETIGEGHNVRCLVRAPEGDTTRIGA</sequence>
<dbReference type="SMART" id="SM00382">
    <property type="entry name" value="AAA"/>
    <property type="match status" value="1"/>
</dbReference>
<dbReference type="PATRIC" id="fig|1514904.3.peg.2107"/>
<comment type="subcellular location">
    <subcellularLocation>
        <location evidence="1">Cell inner membrane</location>
        <topology evidence="1">Peripheral membrane protein</topology>
    </subcellularLocation>
</comment>
<dbReference type="STRING" id="1514904.SU32_14840"/>
<dbReference type="Pfam" id="PF00005">
    <property type="entry name" value="ABC_tran"/>
    <property type="match status" value="1"/>
</dbReference>
<keyword evidence="3" id="KW-0813">Transport</keyword>
<evidence type="ECO:0000256" key="1">
    <source>
        <dbReference type="ARBA" id="ARBA00004417"/>
    </source>
</evidence>
<accession>A0A0M9GKY9</accession>
<dbReference type="InterPro" id="IPR027417">
    <property type="entry name" value="P-loop_NTPase"/>
</dbReference>
<dbReference type="AlphaFoldDB" id="A0A0M9GKY9"/>
<dbReference type="GO" id="GO:0005524">
    <property type="term" value="F:ATP binding"/>
    <property type="evidence" value="ECO:0007669"/>
    <property type="project" value="UniProtKB-KW"/>
</dbReference>
<evidence type="ECO:0000259" key="6">
    <source>
        <dbReference type="PROSITE" id="PS50893"/>
    </source>
</evidence>
<evidence type="ECO:0000256" key="5">
    <source>
        <dbReference type="ARBA" id="ARBA00022840"/>
    </source>
</evidence>
<dbReference type="GO" id="GO:0055085">
    <property type="term" value="P:transmembrane transport"/>
    <property type="evidence" value="ECO:0007669"/>
    <property type="project" value="UniProtKB-ARBA"/>
</dbReference>
<dbReference type="CDD" id="cd03257">
    <property type="entry name" value="ABC_NikE_OppD_transporters"/>
    <property type="match status" value="1"/>
</dbReference>
<evidence type="ECO:0000313" key="8">
    <source>
        <dbReference type="Proteomes" id="UP000038011"/>
    </source>
</evidence>
<dbReference type="PANTHER" id="PTHR43776">
    <property type="entry name" value="TRANSPORT ATP-BINDING PROTEIN"/>
    <property type="match status" value="1"/>
</dbReference>
<dbReference type="Pfam" id="PF08352">
    <property type="entry name" value="oligo_HPY"/>
    <property type="match status" value="1"/>
</dbReference>
<feature type="domain" description="ABC transporter" evidence="6">
    <location>
        <begin position="4"/>
        <end position="253"/>
    </location>
</feature>
<keyword evidence="5" id="KW-0067">ATP-binding</keyword>
<dbReference type="PROSITE" id="PS00211">
    <property type="entry name" value="ABC_TRANSPORTER_1"/>
    <property type="match status" value="1"/>
</dbReference>
<dbReference type="InterPro" id="IPR050319">
    <property type="entry name" value="ABC_transp_ATP-bind"/>
</dbReference>
<dbReference type="GO" id="GO:0016887">
    <property type="term" value="F:ATP hydrolysis activity"/>
    <property type="evidence" value="ECO:0007669"/>
    <property type="project" value="InterPro"/>
</dbReference>
<evidence type="ECO:0000256" key="3">
    <source>
        <dbReference type="ARBA" id="ARBA00022448"/>
    </source>
</evidence>
<evidence type="ECO:0000256" key="4">
    <source>
        <dbReference type="ARBA" id="ARBA00022741"/>
    </source>
</evidence>
<dbReference type="InterPro" id="IPR013563">
    <property type="entry name" value="Oligopep_ABC_C"/>
</dbReference>
<dbReference type="Proteomes" id="UP000038011">
    <property type="component" value="Unassembled WGS sequence"/>
</dbReference>
<dbReference type="InterPro" id="IPR003593">
    <property type="entry name" value="AAA+_ATPase"/>
</dbReference>
<dbReference type="GO" id="GO:0015833">
    <property type="term" value="P:peptide transport"/>
    <property type="evidence" value="ECO:0007669"/>
    <property type="project" value="InterPro"/>
</dbReference>
<reference evidence="7 8" key="1">
    <citation type="submission" date="2015-01" db="EMBL/GenBank/DDBJ databases">
        <title>Ahrensia donghaiensis sp. nov., a novel dimethylsulphoniopropionate-cleavage bacterium isolated from seawater and emended descriptions of the genus Ahrensia and Ahrensia kielensis.</title>
        <authorList>
            <person name="Liu J."/>
        </authorList>
    </citation>
    <scope>NUCLEOTIDE SEQUENCE [LARGE SCALE GENOMIC DNA]</scope>
    <source>
        <strain evidence="7 8">LZD062</strain>
    </source>
</reference>
<dbReference type="NCBIfam" id="TIGR01727">
    <property type="entry name" value="oligo_HPY"/>
    <property type="match status" value="1"/>
</dbReference>
<proteinExistence type="inferred from homology"/>
<dbReference type="SUPFAM" id="SSF52540">
    <property type="entry name" value="P-loop containing nucleoside triphosphate hydrolases"/>
    <property type="match status" value="1"/>
</dbReference>
<evidence type="ECO:0000313" key="7">
    <source>
        <dbReference type="EMBL" id="KPB00200.1"/>
    </source>
</evidence>
<dbReference type="RefSeq" id="WP_054000165.1">
    <property type="nucleotide sequence ID" value="NZ_JXMU01000027.1"/>
</dbReference>
<organism evidence="7 8">
    <name type="scientific">Ahrensia marina</name>
    <dbReference type="NCBI Taxonomy" id="1514904"/>
    <lineage>
        <taxon>Bacteria</taxon>
        <taxon>Pseudomonadati</taxon>
        <taxon>Pseudomonadota</taxon>
        <taxon>Alphaproteobacteria</taxon>
        <taxon>Hyphomicrobiales</taxon>
        <taxon>Ahrensiaceae</taxon>
        <taxon>Ahrensia</taxon>
    </lineage>
</organism>
<evidence type="ECO:0000256" key="2">
    <source>
        <dbReference type="ARBA" id="ARBA00005417"/>
    </source>
</evidence>
<protein>
    <recommendedName>
        <fullName evidence="6">ABC transporter domain-containing protein</fullName>
    </recommendedName>
</protein>
<dbReference type="InterPro" id="IPR003439">
    <property type="entry name" value="ABC_transporter-like_ATP-bd"/>
</dbReference>
<keyword evidence="8" id="KW-1185">Reference proteome</keyword>
<comment type="similarity">
    <text evidence="2">Belongs to the ABC transporter superfamily.</text>
</comment>
<dbReference type="InterPro" id="IPR017871">
    <property type="entry name" value="ABC_transporter-like_CS"/>
</dbReference>
<dbReference type="GO" id="GO:0005886">
    <property type="term" value="C:plasma membrane"/>
    <property type="evidence" value="ECO:0007669"/>
    <property type="project" value="UniProtKB-SubCell"/>
</dbReference>